<evidence type="ECO:0000259" key="8">
    <source>
        <dbReference type="PROSITE" id="PS50846"/>
    </source>
</evidence>
<dbReference type="Gene3D" id="3.30.70.100">
    <property type="match status" value="1"/>
</dbReference>
<sequence>MPTQRTTAVLEVAGAHRATEKALTEETLGQRPGVLAVQADPIAQTAVVTYDPAQTSMVELASWVRECGRRCTGRSVAAHRTTSAAPTGTLDLDPVGDQLPTTTRWRRFTPWQGPATRVDVALMAAILAVVALGLVLRPLEPFLLASHPVALEFLTGDLTAIGAAAAFARIGETPLWLVVVAGAVGMVKFDWLTWWIGRRWGGGIIKMLTTSERAQRVAAHATKVNPWILRAAVVLAVLPGVPTAVVYAMAGWARMRLATFLLLDLAGALLMTGLVAGLGYGLGQRAVDLVLLIDEHASAVSLTMIILAAVIPLIKRRIRRNR</sequence>
<keyword evidence="4 7" id="KW-0812">Transmembrane</keyword>
<dbReference type="PANTHER" id="PTHR42709:SF6">
    <property type="entry name" value="UNDECAPRENYL PHOSPHATE TRANSPORTER A"/>
    <property type="match status" value="1"/>
</dbReference>
<name>D2S7M5_GEOOG</name>
<dbReference type="GO" id="GO:0046872">
    <property type="term" value="F:metal ion binding"/>
    <property type="evidence" value="ECO:0007669"/>
    <property type="project" value="InterPro"/>
</dbReference>
<feature type="transmembrane region" description="Helical" evidence="7">
    <location>
        <begin position="296"/>
        <end position="314"/>
    </location>
</feature>
<evidence type="ECO:0000256" key="5">
    <source>
        <dbReference type="ARBA" id="ARBA00022989"/>
    </source>
</evidence>
<reference evidence="10" key="2">
    <citation type="submission" date="2010-01" db="EMBL/GenBank/DDBJ databases">
        <title>The complete genome of Geodermatophilus obscurus DSM 43160.</title>
        <authorList>
            <consortium name="US DOE Joint Genome Institute (JGI-PGF)"/>
            <person name="Lucas S."/>
            <person name="Copeland A."/>
            <person name="Lapidus A."/>
            <person name="Glavina del Rio T."/>
            <person name="Dalin E."/>
            <person name="Tice H."/>
            <person name="Bruce D."/>
            <person name="Goodwin L."/>
            <person name="Pitluck S."/>
            <person name="Kyrpides N."/>
            <person name="Mavromatis K."/>
            <person name="Ivanova N."/>
            <person name="Munk A.C."/>
            <person name="Brettin T."/>
            <person name="Detter J.C."/>
            <person name="Han C."/>
            <person name="Larimer F."/>
            <person name="Land M."/>
            <person name="Hauser L."/>
            <person name="Markowitz V."/>
            <person name="Cheng J.-F."/>
            <person name="Hugenholtz P."/>
            <person name="Woyke T."/>
            <person name="Wu D."/>
            <person name="Jando M."/>
            <person name="Schneider S."/>
            <person name="Klenk H.-P."/>
            <person name="Eisen J.A."/>
        </authorList>
    </citation>
    <scope>NUCLEOTIDE SEQUENCE [LARGE SCALE GENOMIC DNA]</scope>
    <source>
        <strain evidence="10">ATCC 25078 / DSM 43160 / JCM 3152 / KCC A-0152 / KCTC 9177 / NBRC 13315 / NRRL B-3577 / G-20</strain>
    </source>
</reference>
<dbReference type="HOGENOM" id="CLU_862665_0_0_11"/>
<accession>D2S7M5</accession>
<evidence type="ECO:0000256" key="7">
    <source>
        <dbReference type="SAM" id="Phobius"/>
    </source>
</evidence>
<comment type="subcellular location">
    <subcellularLocation>
        <location evidence="1">Cell membrane</location>
        <topology evidence="1">Multi-pass membrane protein</topology>
    </subcellularLocation>
</comment>
<feature type="transmembrane region" description="Helical" evidence="7">
    <location>
        <begin position="257"/>
        <end position="276"/>
    </location>
</feature>
<keyword evidence="10" id="KW-1185">Reference proteome</keyword>
<comment type="similarity">
    <text evidence="2">Belongs to the DedA family.</text>
</comment>
<feature type="transmembrane region" description="Helical" evidence="7">
    <location>
        <begin position="227"/>
        <end position="250"/>
    </location>
</feature>
<dbReference type="EMBL" id="CP001867">
    <property type="protein sequence ID" value="ADB75484.1"/>
    <property type="molecule type" value="Genomic_DNA"/>
</dbReference>
<keyword evidence="3" id="KW-1003">Cell membrane</keyword>
<dbReference type="Proteomes" id="UP000001382">
    <property type="component" value="Chromosome"/>
</dbReference>
<dbReference type="PANTHER" id="PTHR42709">
    <property type="entry name" value="ALKALINE PHOSPHATASE LIKE PROTEIN"/>
    <property type="match status" value="1"/>
</dbReference>
<dbReference type="CDD" id="cd00371">
    <property type="entry name" value="HMA"/>
    <property type="match status" value="1"/>
</dbReference>
<dbReference type="AlphaFoldDB" id="D2S7M5"/>
<dbReference type="SUPFAM" id="SSF55008">
    <property type="entry name" value="HMA, heavy metal-associated domain"/>
    <property type="match status" value="1"/>
</dbReference>
<evidence type="ECO:0000256" key="4">
    <source>
        <dbReference type="ARBA" id="ARBA00022692"/>
    </source>
</evidence>
<evidence type="ECO:0000256" key="6">
    <source>
        <dbReference type="ARBA" id="ARBA00023136"/>
    </source>
</evidence>
<proteinExistence type="inferred from homology"/>
<feature type="transmembrane region" description="Helical" evidence="7">
    <location>
        <begin position="148"/>
        <end position="168"/>
    </location>
</feature>
<dbReference type="PROSITE" id="PS50846">
    <property type="entry name" value="HMA_2"/>
    <property type="match status" value="1"/>
</dbReference>
<feature type="transmembrane region" description="Helical" evidence="7">
    <location>
        <begin position="116"/>
        <end position="136"/>
    </location>
</feature>
<dbReference type="InterPro" id="IPR032816">
    <property type="entry name" value="VTT_dom"/>
</dbReference>
<organism evidence="9 10">
    <name type="scientific">Geodermatophilus obscurus (strain ATCC 25078 / DSM 43160 / JCM 3152 / CCUG 61914 / KCC A-0152 / KCTC 9177 / NBRC 13315 / NRRL B-3577 / G-20)</name>
    <dbReference type="NCBI Taxonomy" id="526225"/>
    <lineage>
        <taxon>Bacteria</taxon>
        <taxon>Bacillati</taxon>
        <taxon>Actinomycetota</taxon>
        <taxon>Actinomycetes</taxon>
        <taxon>Geodermatophilales</taxon>
        <taxon>Geodermatophilaceae</taxon>
        <taxon>Geodermatophilus</taxon>
    </lineage>
</organism>
<dbReference type="Pfam" id="PF00403">
    <property type="entry name" value="HMA"/>
    <property type="match status" value="1"/>
</dbReference>
<dbReference type="STRING" id="526225.Gobs_2856"/>
<dbReference type="InterPro" id="IPR006121">
    <property type="entry name" value="HMA_dom"/>
</dbReference>
<gene>
    <name evidence="9" type="ordered locus">Gobs_2856</name>
</gene>
<evidence type="ECO:0000256" key="2">
    <source>
        <dbReference type="ARBA" id="ARBA00010792"/>
    </source>
</evidence>
<evidence type="ECO:0000313" key="10">
    <source>
        <dbReference type="Proteomes" id="UP000001382"/>
    </source>
</evidence>
<keyword evidence="6 7" id="KW-0472">Membrane</keyword>
<feature type="transmembrane region" description="Helical" evidence="7">
    <location>
        <begin position="175"/>
        <end position="197"/>
    </location>
</feature>
<dbReference type="Pfam" id="PF09335">
    <property type="entry name" value="VTT_dom"/>
    <property type="match status" value="1"/>
</dbReference>
<dbReference type="KEGG" id="gob:Gobs_2856"/>
<keyword evidence="5 7" id="KW-1133">Transmembrane helix</keyword>
<evidence type="ECO:0000256" key="3">
    <source>
        <dbReference type="ARBA" id="ARBA00022475"/>
    </source>
</evidence>
<dbReference type="InterPro" id="IPR036163">
    <property type="entry name" value="HMA_dom_sf"/>
</dbReference>
<dbReference type="InterPro" id="IPR051311">
    <property type="entry name" value="DedA_domain"/>
</dbReference>
<protein>
    <submittedName>
        <fullName evidence="9">Membrane-associated protein-like protein</fullName>
    </submittedName>
</protein>
<evidence type="ECO:0000313" key="9">
    <source>
        <dbReference type="EMBL" id="ADB75484.1"/>
    </source>
</evidence>
<dbReference type="GO" id="GO:0005886">
    <property type="term" value="C:plasma membrane"/>
    <property type="evidence" value="ECO:0007669"/>
    <property type="project" value="UniProtKB-SubCell"/>
</dbReference>
<dbReference type="eggNOG" id="COG0586">
    <property type="taxonomic scope" value="Bacteria"/>
</dbReference>
<feature type="domain" description="HMA" evidence="8">
    <location>
        <begin position="6"/>
        <end position="72"/>
    </location>
</feature>
<evidence type="ECO:0000256" key="1">
    <source>
        <dbReference type="ARBA" id="ARBA00004651"/>
    </source>
</evidence>
<dbReference type="RefSeq" id="WP_012948917.1">
    <property type="nucleotide sequence ID" value="NC_013757.1"/>
</dbReference>
<reference evidence="9 10" key="1">
    <citation type="journal article" date="2010" name="Stand. Genomic Sci.">
        <title>Complete genome sequence of Geodermatophilus obscurus type strain (G-20).</title>
        <authorList>
            <person name="Ivanova N."/>
            <person name="Sikorski J."/>
            <person name="Jando M."/>
            <person name="Munk C."/>
            <person name="Lapidus A."/>
            <person name="Glavina Del Rio T."/>
            <person name="Copeland A."/>
            <person name="Tice H."/>
            <person name="Cheng J.-F."/>
            <person name="Lucas S."/>
            <person name="Chen F."/>
            <person name="Nolan M."/>
            <person name="Bruce D."/>
            <person name="Goodwin L."/>
            <person name="Pitluck S."/>
            <person name="Mavromatis K."/>
            <person name="Mikhailova N."/>
            <person name="Pati A."/>
            <person name="Chen A."/>
            <person name="Palaniappan K."/>
            <person name="Land M."/>
            <person name="Hauser L."/>
            <person name="Chang Y.-J."/>
            <person name="Jeffries C.D."/>
            <person name="Meincke L."/>
            <person name="Brettin T."/>
            <person name="Detter J.C."/>
            <person name="Detter J.C."/>
            <person name="Rohde M."/>
            <person name="Goeker M."/>
            <person name="Bristow J."/>
            <person name="Eisen J.A."/>
            <person name="Markowitz V."/>
            <person name="Hugenholtz P."/>
            <person name="Kyrpides N.C."/>
            <person name="Klenk H.-P."/>
        </authorList>
    </citation>
    <scope>NUCLEOTIDE SEQUENCE [LARGE SCALE GENOMIC DNA]</scope>
    <source>
        <strain evidence="10">ATCC 25078 / DSM 43160 / JCM 3152 / KCC A-0152 / KCTC 9177 / NBRC 13315 / NRRL B-3577 / G-20</strain>
    </source>
</reference>